<dbReference type="SUPFAM" id="SSF48452">
    <property type="entry name" value="TPR-like"/>
    <property type="match status" value="1"/>
</dbReference>
<dbReference type="AlphaFoldDB" id="A0AAV9QDZ9"/>
<evidence type="ECO:0000313" key="1">
    <source>
        <dbReference type="EMBL" id="KAK5541377.1"/>
    </source>
</evidence>
<gene>
    <name evidence="1" type="ORF">LTR25_003154</name>
</gene>
<dbReference type="InterPro" id="IPR011990">
    <property type="entry name" value="TPR-like_helical_dom_sf"/>
</dbReference>
<sequence>MTFVNEVTFDQMFEGIYSAADMSSLASARSCQGKYEEADEMLRATLKLRKTVLGEEHPETLASMNNLAYLLALRSRFVQAAILFERAEADISEFSDPIIPPRRRVRSNTSFQSSRVIKD</sequence>
<proteinExistence type="predicted"/>
<evidence type="ECO:0000313" key="2">
    <source>
        <dbReference type="Proteomes" id="UP001345827"/>
    </source>
</evidence>
<name>A0AAV9QDZ9_9PEZI</name>
<dbReference type="InterPro" id="IPR053137">
    <property type="entry name" value="NLR-like"/>
</dbReference>
<dbReference type="Proteomes" id="UP001345827">
    <property type="component" value="Unassembled WGS sequence"/>
</dbReference>
<dbReference type="EMBL" id="JAXLQG010000004">
    <property type="protein sequence ID" value="KAK5541377.1"/>
    <property type="molecule type" value="Genomic_DNA"/>
</dbReference>
<dbReference type="Pfam" id="PF13424">
    <property type="entry name" value="TPR_12"/>
    <property type="match status" value="1"/>
</dbReference>
<organism evidence="1 2">
    <name type="scientific">Vermiconidia calcicola</name>
    <dbReference type="NCBI Taxonomy" id="1690605"/>
    <lineage>
        <taxon>Eukaryota</taxon>
        <taxon>Fungi</taxon>
        <taxon>Dikarya</taxon>
        <taxon>Ascomycota</taxon>
        <taxon>Pezizomycotina</taxon>
        <taxon>Dothideomycetes</taxon>
        <taxon>Dothideomycetidae</taxon>
        <taxon>Mycosphaerellales</taxon>
        <taxon>Extremaceae</taxon>
        <taxon>Vermiconidia</taxon>
    </lineage>
</organism>
<dbReference type="Gene3D" id="1.25.40.10">
    <property type="entry name" value="Tetratricopeptide repeat domain"/>
    <property type="match status" value="1"/>
</dbReference>
<accession>A0AAV9QDZ9</accession>
<dbReference type="PANTHER" id="PTHR46082">
    <property type="entry name" value="ATP/GTP-BINDING PROTEIN-RELATED"/>
    <property type="match status" value="1"/>
</dbReference>
<protein>
    <recommendedName>
        <fullName evidence="3">Kinesin light chain</fullName>
    </recommendedName>
</protein>
<comment type="caution">
    <text evidence="1">The sequence shown here is derived from an EMBL/GenBank/DDBJ whole genome shotgun (WGS) entry which is preliminary data.</text>
</comment>
<evidence type="ECO:0008006" key="3">
    <source>
        <dbReference type="Google" id="ProtNLM"/>
    </source>
</evidence>
<keyword evidence="2" id="KW-1185">Reference proteome</keyword>
<reference evidence="1 2" key="1">
    <citation type="submission" date="2023-06" db="EMBL/GenBank/DDBJ databases">
        <title>Black Yeasts Isolated from many extreme environments.</title>
        <authorList>
            <person name="Coleine C."/>
            <person name="Stajich J.E."/>
            <person name="Selbmann L."/>
        </authorList>
    </citation>
    <scope>NUCLEOTIDE SEQUENCE [LARGE SCALE GENOMIC DNA]</scope>
    <source>
        <strain evidence="1 2">CCFEE 5887</strain>
    </source>
</reference>
<dbReference type="PANTHER" id="PTHR46082:SF6">
    <property type="entry name" value="AAA+ ATPASE DOMAIN-CONTAINING PROTEIN-RELATED"/>
    <property type="match status" value="1"/>
</dbReference>